<dbReference type="eggNOG" id="COG0347">
    <property type="taxonomic scope" value="Bacteria"/>
</dbReference>
<dbReference type="PATRIC" id="fig|768706.3.peg.272"/>
<dbReference type="InterPro" id="IPR017918">
    <property type="entry name" value="N-reg_PII_CS"/>
</dbReference>
<dbReference type="SUPFAM" id="SSF54913">
    <property type="entry name" value="GlnB-like"/>
    <property type="match status" value="1"/>
</dbReference>
<name>G7WA29_DESOD</name>
<dbReference type="GO" id="GO:0006808">
    <property type="term" value="P:regulation of nitrogen utilization"/>
    <property type="evidence" value="ECO:0007669"/>
    <property type="project" value="InterPro"/>
</dbReference>
<sequence>MKKIEAIIRPEKLNEVKLALSDLGVDGMTVSNASGFGKQKGYTQIYRGQEIVSKLLPKIKLEVVIPSGKIDEVIDAIIKTSKTGEFGDGKIFIFDVVDTIRIRTGEHGDAAL</sequence>
<dbReference type="SMART" id="SM00938">
    <property type="entry name" value="P-II"/>
    <property type="match status" value="1"/>
</dbReference>
<dbReference type="InterPro" id="IPR002187">
    <property type="entry name" value="N-reg_PII"/>
</dbReference>
<dbReference type="EMBL" id="CP003108">
    <property type="protein sequence ID" value="AET66025.1"/>
    <property type="molecule type" value="Genomic_DNA"/>
</dbReference>
<dbReference type="PROSITE" id="PS51343">
    <property type="entry name" value="PII_GLNB_DOM"/>
    <property type="match status" value="1"/>
</dbReference>
<dbReference type="GO" id="GO:0005524">
    <property type="term" value="F:ATP binding"/>
    <property type="evidence" value="ECO:0007669"/>
    <property type="project" value="TreeGrafter"/>
</dbReference>
<organism evidence="2 3">
    <name type="scientific">Desulfosporosinus orientis (strain ATCC 19365 / DSM 765 / NCIMB 8382 / VKM B-1628 / Singapore I)</name>
    <name type="common">Desulfotomaculum orientis</name>
    <dbReference type="NCBI Taxonomy" id="768706"/>
    <lineage>
        <taxon>Bacteria</taxon>
        <taxon>Bacillati</taxon>
        <taxon>Bacillota</taxon>
        <taxon>Clostridia</taxon>
        <taxon>Eubacteriales</taxon>
        <taxon>Desulfitobacteriaceae</taxon>
        <taxon>Desulfosporosinus</taxon>
    </lineage>
</organism>
<dbReference type="PANTHER" id="PTHR30115:SF11">
    <property type="entry name" value="NITROGEN REGULATORY PROTEIN P-II HOMOLOG"/>
    <property type="match status" value="1"/>
</dbReference>
<dbReference type="Gene3D" id="3.30.70.120">
    <property type="match status" value="1"/>
</dbReference>
<dbReference type="PANTHER" id="PTHR30115">
    <property type="entry name" value="NITROGEN REGULATORY PROTEIN P-II"/>
    <property type="match status" value="1"/>
</dbReference>
<dbReference type="OrthoDB" id="9802729at2"/>
<proteinExistence type="inferred from homology"/>
<gene>
    <name evidence="2" type="ordered locus">Desor_0311</name>
</gene>
<dbReference type="PRINTS" id="PR00340">
    <property type="entry name" value="PIIGLNB"/>
</dbReference>
<reference evidence="3" key="1">
    <citation type="submission" date="2011-11" db="EMBL/GenBank/DDBJ databases">
        <title>Complete sequence of Desulfosporosinus orientis DSM 765.</title>
        <authorList>
            <person name="Lucas S."/>
            <person name="Han J."/>
            <person name="Lapidus A."/>
            <person name="Cheng J.-F."/>
            <person name="Goodwin L."/>
            <person name="Pitluck S."/>
            <person name="Peters L."/>
            <person name="Ovchinnikova G."/>
            <person name="Teshima H."/>
            <person name="Detter J.C."/>
            <person name="Han C."/>
            <person name="Tapia R."/>
            <person name="Land M."/>
            <person name="Hauser L."/>
            <person name="Kyrpides N."/>
            <person name="Ivanova N."/>
            <person name="Pagani I."/>
            <person name="Pester M."/>
            <person name="Spring S."/>
            <person name="Ollivier B."/>
            <person name="Rattei T."/>
            <person name="Klenk H.-P."/>
            <person name="Wagner M."/>
            <person name="Loy A."/>
            <person name="Woyke T."/>
        </authorList>
    </citation>
    <scope>NUCLEOTIDE SEQUENCE [LARGE SCALE GENOMIC DNA]</scope>
    <source>
        <strain evidence="3">ATCC 19365 / DSM 765 / NCIMB 8382 / VKM B-1628</strain>
    </source>
</reference>
<dbReference type="InterPro" id="IPR011322">
    <property type="entry name" value="N-reg_PII-like_a/b"/>
</dbReference>
<dbReference type="HOGENOM" id="CLU_082268_0_0_9"/>
<protein>
    <submittedName>
        <fullName evidence="2">Nitrogen regulatory protein PII</fullName>
    </submittedName>
</protein>
<dbReference type="Proteomes" id="UP000006346">
    <property type="component" value="Chromosome"/>
</dbReference>
<dbReference type="KEGG" id="dor:Desor_0311"/>
<dbReference type="Pfam" id="PF00543">
    <property type="entry name" value="P-II"/>
    <property type="match status" value="1"/>
</dbReference>
<dbReference type="GO" id="GO:0030234">
    <property type="term" value="F:enzyme regulator activity"/>
    <property type="evidence" value="ECO:0007669"/>
    <property type="project" value="InterPro"/>
</dbReference>
<dbReference type="PROSITE" id="PS00638">
    <property type="entry name" value="PII_GLNB_CTER"/>
    <property type="match status" value="1"/>
</dbReference>
<dbReference type="STRING" id="768706.Desor_0311"/>
<comment type="similarity">
    <text evidence="1">Belongs to the P(II) protein family.</text>
</comment>
<evidence type="ECO:0000313" key="3">
    <source>
        <dbReference type="Proteomes" id="UP000006346"/>
    </source>
</evidence>
<dbReference type="RefSeq" id="WP_014182851.1">
    <property type="nucleotide sequence ID" value="NC_016584.1"/>
</dbReference>
<dbReference type="AlphaFoldDB" id="G7WA29"/>
<reference evidence="2 3" key="2">
    <citation type="journal article" date="2012" name="J. Bacteriol.">
        <title>Complete genome sequences of Desulfosporosinus orientis DSM765T, Desulfosporosinus youngiae DSM17734T, Desulfosporosinus meridiei DSM13257T, and Desulfosporosinus acidiphilus DSM22704T.</title>
        <authorList>
            <person name="Pester M."/>
            <person name="Brambilla E."/>
            <person name="Alazard D."/>
            <person name="Rattei T."/>
            <person name="Weinmaier T."/>
            <person name="Han J."/>
            <person name="Lucas S."/>
            <person name="Lapidus A."/>
            <person name="Cheng J.F."/>
            <person name="Goodwin L."/>
            <person name="Pitluck S."/>
            <person name="Peters L."/>
            <person name="Ovchinnikova G."/>
            <person name="Teshima H."/>
            <person name="Detter J.C."/>
            <person name="Han C.S."/>
            <person name="Tapia R."/>
            <person name="Land M.L."/>
            <person name="Hauser L."/>
            <person name="Kyrpides N.C."/>
            <person name="Ivanova N.N."/>
            <person name="Pagani I."/>
            <person name="Huntmann M."/>
            <person name="Wei C.L."/>
            <person name="Davenport K.W."/>
            <person name="Daligault H."/>
            <person name="Chain P.S."/>
            <person name="Chen A."/>
            <person name="Mavromatis K."/>
            <person name="Markowitz V."/>
            <person name="Szeto E."/>
            <person name="Mikhailova N."/>
            <person name="Pati A."/>
            <person name="Wagner M."/>
            <person name="Woyke T."/>
            <person name="Ollivier B."/>
            <person name="Klenk H.P."/>
            <person name="Spring S."/>
            <person name="Loy A."/>
        </authorList>
    </citation>
    <scope>NUCLEOTIDE SEQUENCE [LARGE SCALE GENOMIC DNA]</scope>
    <source>
        <strain evidence="3">ATCC 19365 / DSM 765 / NCIMB 8382 / VKM B-1628</strain>
    </source>
</reference>
<keyword evidence="3" id="KW-1185">Reference proteome</keyword>
<evidence type="ECO:0000313" key="2">
    <source>
        <dbReference type="EMBL" id="AET66025.1"/>
    </source>
</evidence>
<evidence type="ECO:0000256" key="1">
    <source>
        <dbReference type="RuleBase" id="RU003936"/>
    </source>
</evidence>
<dbReference type="InterPro" id="IPR015867">
    <property type="entry name" value="N-reg_PII/ATP_PRibTrfase_C"/>
</dbReference>
<accession>G7WA29</accession>
<dbReference type="GO" id="GO:0005829">
    <property type="term" value="C:cytosol"/>
    <property type="evidence" value="ECO:0007669"/>
    <property type="project" value="TreeGrafter"/>
</dbReference>